<protein>
    <recommendedName>
        <fullName evidence="1">D-inositol 3-phosphate glycosyltransferase</fullName>
    </recommendedName>
</protein>
<keyword evidence="2" id="KW-0328">Glycosyltransferase</keyword>
<sequence>MNRTQPPATGTSPGDQPPLRVLLMASSYWPEHSPPQRRWYSLVSHLREREWTVSVVCPVAHYGAGPDYSTQTRGRAWRRQAGFLGEHIYRVPYVFLGDNRAGKLLDQLVSAAASVARGLFTGRQNVVVVTAPSLPLLASALLVARVKGIPLVVEMRDAWPNLAEDASLVRGGSKSVVNRAVVYVQNRADLVVTVTQGFARTLRERGVHNVVTVRNGILLERTPQLPPPPARRRGLRVLYLGNHGESQSLDRLIRAAHLAGDSVRLTLVGHGSRKPALQQLARRLGANVEFLPPEYRERVFERYRDADSVVISLRDDWKSFEDTIPSKTYEVLAVGRHITAVVRGEAAHVLADAGEGDIVASDPEQIAALWRALEADRSRLVPSGSGREWVRHNADYADLSVQYDQHLRATVREFSRVCGQGVLPRLGRVLRAVTRGVAGAGSRESSFTTRAADGGAAQGRSAAEARSGTPDTDHASRRRGFADGSLGGVDRMAS</sequence>
<organism evidence="7 8">
    <name type="scientific">Kocuria marina subsp. indica</name>
    <dbReference type="NCBI Taxonomy" id="1049583"/>
    <lineage>
        <taxon>Bacteria</taxon>
        <taxon>Bacillati</taxon>
        <taxon>Actinomycetota</taxon>
        <taxon>Actinomycetes</taxon>
        <taxon>Micrococcales</taxon>
        <taxon>Micrococcaceae</taxon>
        <taxon>Kocuria</taxon>
    </lineage>
</organism>
<evidence type="ECO:0000256" key="3">
    <source>
        <dbReference type="ARBA" id="ARBA00022679"/>
    </source>
</evidence>
<dbReference type="InterPro" id="IPR028098">
    <property type="entry name" value="Glyco_trans_4-like_N"/>
</dbReference>
<dbReference type="Pfam" id="PF13579">
    <property type="entry name" value="Glyco_trans_4_4"/>
    <property type="match status" value="1"/>
</dbReference>
<accession>A0A6N9R2D4</accession>
<dbReference type="SUPFAM" id="SSF53756">
    <property type="entry name" value="UDP-Glycosyltransferase/glycogen phosphorylase"/>
    <property type="match status" value="1"/>
</dbReference>
<evidence type="ECO:0000256" key="1">
    <source>
        <dbReference type="ARBA" id="ARBA00021292"/>
    </source>
</evidence>
<dbReference type="Pfam" id="PF00534">
    <property type="entry name" value="Glycos_transf_1"/>
    <property type="match status" value="1"/>
</dbReference>
<dbReference type="AlphaFoldDB" id="A0A6N9R2D4"/>
<evidence type="ECO:0000256" key="4">
    <source>
        <dbReference type="SAM" id="MobiDB-lite"/>
    </source>
</evidence>
<dbReference type="PANTHER" id="PTHR45947">
    <property type="entry name" value="SULFOQUINOVOSYL TRANSFERASE SQD2"/>
    <property type="match status" value="1"/>
</dbReference>
<evidence type="ECO:0000313" key="8">
    <source>
        <dbReference type="Proteomes" id="UP000471026"/>
    </source>
</evidence>
<dbReference type="Proteomes" id="UP000471026">
    <property type="component" value="Unassembled WGS sequence"/>
</dbReference>
<dbReference type="Gene3D" id="3.40.50.2000">
    <property type="entry name" value="Glycogen Phosphorylase B"/>
    <property type="match status" value="2"/>
</dbReference>
<dbReference type="EMBL" id="WMHZ01000018">
    <property type="protein sequence ID" value="NDO78838.1"/>
    <property type="molecule type" value="Genomic_DNA"/>
</dbReference>
<dbReference type="InterPro" id="IPR001296">
    <property type="entry name" value="Glyco_trans_1"/>
</dbReference>
<evidence type="ECO:0000259" key="5">
    <source>
        <dbReference type="Pfam" id="PF00534"/>
    </source>
</evidence>
<name>A0A6N9R2D4_9MICC</name>
<evidence type="ECO:0000313" key="7">
    <source>
        <dbReference type="EMBL" id="NDO78838.1"/>
    </source>
</evidence>
<feature type="domain" description="Glycosyltransferase subfamily 4-like N-terminal" evidence="6">
    <location>
        <begin position="36"/>
        <end position="216"/>
    </location>
</feature>
<proteinExistence type="predicted"/>
<dbReference type="CDD" id="cd03794">
    <property type="entry name" value="GT4_WbuB-like"/>
    <property type="match status" value="1"/>
</dbReference>
<evidence type="ECO:0000259" key="6">
    <source>
        <dbReference type="Pfam" id="PF13579"/>
    </source>
</evidence>
<comment type="caution">
    <text evidence="7">The sequence shown here is derived from an EMBL/GenBank/DDBJ whole genome shotgun (WGS) entry which is preliminary data.</text>
</comment>
<keyword evidence="3 7" id="KW-0808">Transferase</keyword>
<evidence type="ECO:0000256" key="2">
    <source>
        <dbReference type="ARBA" id="ARBA00022676"/>
    </source>
</evidence>
<dbReference type="GO" id="GO:0016758">
    <property type="term" value="F:hexosyltransferase activity"/>
    <property type="evidence" value="ECO:0007669"/>
    <property type="project" value="TreeGrafter"/>
</dbReference>
<dbReference type="PANTHER" id="PTHR45947:SF3">
    <property type="entry name" value="SULFOQUINOVOSYL TRANSFERASE SQD2"/>
    <property type="match status" value="1"/>
</dbReference>
<reference evidence="7 8" key="1">
    <citation type="submission" date="2019-11" db="EMBL/GenBank/DDBJ databases">
        <title>Draft genome sequence of Kocuria indica DP-K7, a methyl red degrading Actinobacterium.</title>
        <authorList>
            <person name="Kumaran S."/>
            <person name="Tischler D."/>
            <person name="Ngo A.C.R."/>
            <person name="Schultes F."/>
        </authorList>
    </citation>
    <scope>NUCLEOTIDE SEQUENCE [LARGE SCALE GENOMIC DNA]</scope>
    <source>
        <strain evidence="7 8">DP-K7</strain>
    </source>
</reference>
<feature type="domain" description="Glycosyl transferase family 1" evidence="5">
    <location>
        <begin position="236"/>
        <end position="377"/>
    </location>
</feature>
<gene>
    <name evidence="7" type="ORF">GKZ75_11545</name>
</gene>
<dbReference type="InterPro" id="IPR050194">
    <property type="entry name" value="Glycosyltransferase_grp1"/>
</dbReference>
<dbReference type="GO" id="GO:1901137">
    <property type="term" value="P:carbohydrate derivative biosynthetic process"/>
    <property type="evidence" value="ECO:0007669"/>
    <property type="project" value="UniProtKB-ARBA"/>
</dbReference>
<feature type="region of interest" description="Disordered" evidence="4">
    <location>
        <begin position="441"/>
        <end position="494"/>
    </location>
</feature>